<sequence>MSQGQALAQELESGGPSKTLENAGLCVLALDGGGVRGLSSLYILRSIMERVNKERKKELKDDIKPCDLFDLICGTSTGGLIAIMLGRLKMTVDECIEKYNDMCERIFANKGRPVQVHFKTDRWYKLGSPSVEMQGAFDYTILEACIMETISGGAQSTEDAQNILLNNDPSEGDCKVFVCATKGEASDTTARFRSYNSDSPDFSTRGATILQAARATSAAPGFFEPVIVDGITFYDGGLGANNPSMEAWEEIRDVWKPRKDNVADIVSCFISIGCGDPGLQTIEQGAFKFLTESLANLATETKKTATRFHRANGELFREKKCMRFNVEQGLQFVGLEEYKERNKIKNAAEEYIMHPTTIDNTYAAVERLAQKQCMVDFA</sequence>
<keyword evidence="3 4" id="KW-0443">Lipid metabolism</keyword>
<feature type="active site" description="Nucleophile" evidence="4">
    <location>
        <position position="76"/>
    </location>
</feature>
<dbReference type="GO" id="GO:0016042">
    <property type="term" value="P:lipid catabolic process"/>
    <property type="evidence" value="ECO:0007669"/>
    <property type="project" value="UniProtKB-UniRule"/>
</dbReference>
<feature type="active site" description="Proton acceptor" evidence="4">
    <location>
        <position position="235"/>
    </location>
</feature>
<gene>
    <name evidence="6" type="ORF">LTR09_008425</name>
</gene>
<feature type="short sequence motif" description="GXGXXG" evidence="4">
    <location>
        <begin position="32"/>
        <end position="37"/>
    </location>
</feature>
<dbReference type="PANTHER" id="PTHR24185">
    <property type="entry name" value="CALCIUM-INDEPENDENT PHOSPHOLIPASE A2-GAMMA"/>
    <property type="match status" value="1"/>
</dbReference>
<keyword evidence="1 4" id="KW-0378">Hydrolase</keyword>
<dbReference type="Pfam" id="PF01734">
    <property type="entry name" value="Patatin"/>
    <property type="match status" value="1"/>
</dbReference>
<organism evidence="6 7">
    <name type="scientific">Extremus antarcticus</name>
    <dbReference type="NCBI Taxonomy" id="702011"/>
    <lineage>
        <taxon>Eukaryota</taxon>
        <taxon>Fungi</taxon>
        <taxon>Dikarya</taxon>
        <taxon>Ascomycota</taxon>
        <taxon>Pezizomycotina</taxon>
        <taxon>Dothideomycetes</taxon>
        <taxon>Dothideomycetidae</taxon>
        <taxon>Mycosphaerellales</taxon>
        <taxon>Extremaceae</taxon>
        <taxon>Extremus</taxon>
    </lineage>
</organism>
<dbReference type="SUPFAM" id="SSF52151">
    <property type="entry name" value="FabD/lysophospholipase-like"/>
    <property type="match status" value="1"/>
</dbReference>
<feature type="domain" description="PNPLA" evidence="5">
    <location>
        <begin position="28"/>
        <end position="248"/>
    </location>
</feature>
<reference evidence="6" key="1">
    <citation type="submission" date="2023-04" db="EMBL/GenBank/DDBJ databases">
        <title>Black Yeasts Isolated from many extreme environments.</title>
        <authorList>
            <person name="Coleine C."/>
            <person name="Stajich J.E."/>
            <person name="Selbmann L."/>
        </authorList>
    </citation>
    <scope>NUCLEOTIDE SEQUENCE</scope>
    <source>
        <strain evidence="6">CCFEE 5312</strain>
    </source>
</reference>
<evidence type="ECO:0000256" key="3">
    <source>
        <dbReference type="ARBA" id="ARBA00023098"/>
    </source>
</evidence>
<protein>
    <recommendedName>
        <fullName evidence="5">PNPLA domain-containing protein</fullName>
    </recommendedName>
</protein>
<evidence type="ECO:0000256" key="4">
    <source>
        <dbReference type="PROSITE-ProRule" id="PRU01161"/>
    </source>
</evidence>
<evidence type="ECO:0000256" key="2">
    <source>
        <dbReference type="ARBA" id="ARBA00022963"/>
    </source>
</evidence>
<evidence type="ECO:0000256" key="1">
    <source>
        <dbReference type="ARBA" id="ARBA00022801"/>
    </source>
</evidence>
<dbReference type="InterPro" id="IPR016035">
    <property type="entry name" value="Acyl_Trfase/lysoPLipase"/>
</dbReference>
<comment type="caution">
    <text evidence="6">The sequence shown here is derived from an EMBL/GenBank/DDBJ whole genome shotgun (WGS) entry which is preliminary data.</text>
</comment>
<keyword evidence="2 4" id="KW-0442">Lipid degradation</keyword>
<dbReference type="EMBL" id="JAWDJX010000033">
    <property type="protein sequence ID" value="KAK3050276.1"/>
    <property type="molecule type" value="Genomic_DNA"/>
</dbReference>
<dbReference type="PANTHER" id="PTHR24185:SF1">
    <property type="entry name" value="CALCIUM-INDEPENDENT PHOSPHOLIPASE A2-GAMMA"/>
    <property type="match status" value="1"/>
</dbReference>
<evidence type="ECO:0000259" key="5">
    <source>
        <dbReference type="PROSITE" id="PS51635"/>
    </source>
</evidence>
<dbReference type="GO" id="GO:0046486">
    <property type="term" value="P:glycerolipid metabolic process"/>
    <property type="evidence" value="ECO:0007669"/>
    <property type="project" value="UniProtKB-ARBA"/>
</dbReference>
<dbReference type="AlphaFoldDB" id="A0AAJ0DAG7"/>
<proteinExistence type="predicted"/>
<dbReference type="GO" id="GO:0047499">
    <property type="term" value="F:calcium-independent phospholipase A2 activity"/>
    <property type="evidence" value="ECO:0007669"/>
    <property type="project" value="TreeGrafter"/>
</dbReference>
<dbReference type="GO" id="GO:0019369">
    <property type="term" value="P:arachidonate metabolic process"/>
    <property type="evidence" value="ECO:0007669"/>
    <property type="project" value="TreeGrafter"/>
</dbReference>
<evidence type="ECO:0000313" key="6">
    <source>
        <dbReference type="EMBL" id="KAK3050276.1"/>
    </source>
</evidence>
<dbReference type="GO" id="GO:0016020">
    <property type="term" value="C:membrane"/>
    <property type="evidence" value="ECO:0007669"/>
    <property type="project" value="TreeGrafter"/>
</dbReference>
<feature type="short sequence motif" description="GXSXG" evidence="4">
    <location>
        <begin position="74"/>
        <end position="78"/>
    </location>
</feature>
<keyword evidence="7" id="KW-1185">Reference proteome</keyword>
<feature type="short sequence motif" description="DGA/G" evidence="4">
    <location>
        <begin position="235"/>
        <end position="237"/>
    </location>
</feature>
<dbReference type="InterPro" id="IPR002641">
    <property type="entry name" value="PNPLA_dom"/>
</dbReference>
<dbReference type="PROSITE" id="PS51635">
    <property type="entry name" value="PNPLA"/>
    <property type="match status" value="1"/>
</dbReference>
<evidence type="ECO:0000313" key="7">
    <source>
        <dbReference type="Proteomes" id="UP001271007"/>
    </source>
</evidence>
<dbReference type="Gene3D" id="3.40.1090.10">
    <property type="entry name" value="Cytosolic phospholipase A2 catalytic domain"/>
    <property type="match status" value="1"/>
</dbReference>
<dbReference type="Proteomes" id="UP001271007">
    <property type="component" value="Unassembled WGS sequence"/>
</dbReference>
<accession>A0AAJ0DAG7</accession>
<name>A0AAJ0DAG7_9PEZI</name>
<dbReference type="CDD" id="cd07216">
    <property type="entry name" value="Pat17_PNPLA8_PNPLA9_like3"/>
    <property type="match status" value="1"/>
</dbReference>